<proteinExistence type="predicted"/>
<reference evidence="4 5" key="1">
    <citation type="submission" date="2022-10" db="EMBL/GenBank/DDBJ databases">
        <title>The complete genomes of actinobacterial strains from the NBC collection.</title>
        <authorList>
            <person name="Joergensen T.S."/>
            <person name="Alvarez Arevalo M."/>
            <person name="Sterndorff E.B."/>
            <person name="Faurdal D."/>
            <person name="Vuksanovic O."/>
            <person name="Mourched A.-S."/>
            <person name="Charusanti P."/>
            <person name="Shaw S."/>
            <person name="Blin K."/>
            <person name="Weber T."/>
        </authorList>
    </citation>
    <scope>NUCLEOTIDE SEQUENCE [LARGE SCALE GENOMIC DNA]</scope>
    <source>
        <strain evidence="4 5">NBC_00319</strain>
    </source>
</reference>
<evidence type="ECO:0000256" key="2">
    <source>
        <dbReference type="PROSITE-ProRule" id="PRU00335"/>
    </source>
</evidence>
<keyword evidence="5" id="KW-1185">Reference proteome</keyword>
<feature type="DNA-binding region" description="H-T-H motif" evidence="2">
    <location>
        <begin position="38"/>
        <end position="57"/>
    </location>
</feature>
<dbReference type="GO" id="GO:0000976">
    <property type="term" value="F:transcription cis-regulatory region binding"/>
    <property type="evidence" value="ECO:0007669"/>
    <property type="project" value="TreeGrafter"/>
</dbReference>
<evidence type="ECO:0000259" key="3">
    <source>
        <dbReference type="PROSITE" id="PS50977"/>
    </source>
</evidence>
<gene>
    <name evidence="4" type="ORF">OG579_06170</name>
</gene>
<evidence type="ECO:0000313" key="4">
    <source>
        <dbReference type="EMBL" id="WUM21374.1"/>
    </source>
</evidence>
<accession>A0AAU4K5R4</accession>
<dbReference type="KEGG" id="whr:OG579_06170"/>
<dbReference type="RefSeq" id="WP_328858460.1">
    <property type="nucleotide sequence ID" value="NZ_CP108021.1"/>
</dbReference>
<evidence type="ECO:0000313" key="5">
    <source>
        <dbReference type="Proteomes" id="UP001432128"/>
    </source>
</evidence>
<dbReference type="PROSITE" id="PS50977">
    <property type="entry name" value="HTH_TETR_2"/>
    <property type="match status" value="1"/>
</dbReference>
<dbReference type="AlphaFoldDB" id="A0AAU4K5R4"/>
<feature type="domain" description="HTH tetR-type" evidence="3">
    <location>
        <begin position="15"/>
        <end position="75"/>
    </location>
</feature>
<evidence type="ECO:0000256" key="1">
    <source>
        <dbReference type="ARBA" id="ARBA00023125"/>
    </source>
</evidence>
<dbReference type="Proteomes" id="UP001432128">
    <property type="component" value="Chromosome"/>
</dbReference>
<dbReference type="InterPro" id="IPR001647">
    <property type="entry name" value="HTH_TetR"/>
</dbReference>
<dbReference type="InterPro" id="IPR009057">
    <property type="entry name" value="Homeodomain-like_sf"/>
</dbReference>
<dbReference type="PRINTS" id="PR00455">
    <property type="entry name" value="HTHTETR"/>
</dbReference>
<dbReference type="PANTHER" id="PTHR30055">
    <property type="entry name" value="HTH-TYPE TRANSCRIPTIONAL REGULATOR RUTR"/>
    <property type="match status" value="1"/>
</dbReference>
<dbReference type="GO" id="GO:0003700">
    <property type="term" value="F:DNA-binding transcription factor activity"/>
    <property type="evidence" value="ECO:0007669"/>
    <property type="project" value="TreeGrafter"/>
</dbReference>
<dbReference type="Gene3D" id="1.10.10.60">
    <property type="entry name" value="Homeodomain-like"/>
    <property type="match status" value="1"/>
</dbReference>
<protein>
    <submittedName>
        <fullName evidence="4">TetR family transcriptional regulator</fullName>
    </submittedName>
</protein>
<dbReference type="Pfam" id="PF00440">
    <property type="entry name" value="TetR_N"/>
    <property type="match status" value="1"/>
</dbReference>
<dbReference type="InterPro" id="IPR041678">
    <property type="entry name" value="TetR_C_16"/>
</dbReference>
<dbReference type="InterPro" id="IPR050109">
    <property type="entry name" value="HTH-type_TetR-like_transc_reg"/>
</dbReference>
<sequence length="190" mass="20497">MPDPTTRGDTARNAERTRAALMSAARRRFASEGFAATTVRAVAGDVGVDPALVMRYFGSKRGLYEAATSVDLHLPDFTEVHRRRLGAVIVETFLDRWEGPHGESLQLLLASAATEPAAAEQMRTIFAAQVRPAVDAAGADSDVSVEVIASTLIGMAMMRYVLRVPSIVDLTPAQVVSMYGPALQRLLARR</sequence>
<name>A0AAU4K5R4_9NOCA</name>
<dbReference type="SUPFAM" id="SSF46689">
    <property type="entry name" value="Homeodomain-like"/>
    <property type="match status" value="1"/>
</dbReference>
<organism evidence="4 5">
    <name type="scientific">Williamsia herbipolensis</name>
    <dbReference type="NCBI Taxonomy" id="1603258"/>
    <lineage>
        <taxon>Bacteria</taxon>
        <taxon>Bacillati</taxon>
        <taxon>Actinomycetota</taxon>
        <taxon>Actinomycetes</taxon>
        <taxon>Mycobacteriales</taxon>
        <taxon>Nocardiaceae</taxon>
        <taxon>Williamsia</taxon>
    </lineage>
</organism>
<dbReference type="Gene3D" id="1.10.357.10">
    <property type="entry name" value="Tetracycline Repressor, domain 2"/>
    <property type="match status" value="1"/>
</dbReference>
<dbReference type="InterPro" id="IPR036271">
    <property type="entry name" value="Tet_transcr_reg_TetR-rel_C_sf"/>
</dbReference>
<keyword evidence="1 2" id="KW-0238">DNA-binding</keyword>
<dbReference type="SUPFAM" id="SSF48498">
    <property type="entry name" value="Tetracyclin repressor-like, C-terminal domain"/>
    <property type="match status" value="1"/>
</dbReference>
<dbReference type="PANTHER" id="PTHR30055:SF235">
    <property type="entry name" value="TRANSCRIPTIONAL REGULATORY PROTEIN"/>
    <property type="match status" value="1"/>
</dbReference>
<dbReference type="EMBL" id="CP108021">
    <property type="protein sequence ID" value="WUM21374.1"/>
    <property type="molecule type" value="Genomic_DNA"/>
</dbReference>
<dbReference type="Pfam" id="PF17920">
    <property type="entry name" value="TetR_C_16"/>
    <property type="match status" value="1"/>
</dbReference>